<dbReference type="Proteomes" id="UP000178912">
    <property type="component" value="Unassembled WGS sequence"/>
</dbReference>
<gene>
    <name evidence="3" type="ORF">RAG0_02040</name>
</gene>
<reference evidence="4" key="1">
    <citation type="submission" date="2016-03" db="EMBL/GenBank/DDBJ databases">
        <authorList>
            <person name="Guldener U."/>
        </authorList>
    </citation>
    <scope>NUCLEOTIDE SEQUENCE [LARGE SCALE GENOMIC DNA]</scope>
    <source>
        <strain evidence="4">04CH-RAC-A.6.1</strain>
    </source>
</reference>
<feature type="domain" description="Methyltransferase" evidence="2">
    <location>
        <begin position="58"/>
        <end position="153"/>
    </location>
</feature>
<organism evidence="3 4">
    <name type="scientific">Rhynchosporium agropyri</name>
    <dbReference type="NCBI Taxonomy" id="914238"/>
    <lineage>
        <taxon>Eukaryota</taxon>
        <taxon>Fungi</taxon>
        <taxon>Dikarya</taxon>
        <taxon>Ascomycota</taxon>
        <taxon>Pezizomycotina</taxon>
        <taxon>Leotiomycetes</taxon>
        <taxon>Helotiales</taxon>
        <taxon>Ploettnerulaceae</taxon>
        <taxon>Rhynchosporium</taxon>
    </lineage>
</organism>
<dbReference type="InterPro" id="IPR029063">
    <property type="entry name" value="SAM-dependent_MTases_sf"/>
</dbReference>
<dbReference type="CDD" id="cd02440">
    <property type="entry name" value="AdoMet_MTases"/>
    <property type="match status" value="1"/>
</dbReference>
<dbReference type="SUPFAM" id="SSF53335">
    <property type="entry name" value="S-adenosyl-L-methionine-dependent methyltransferases"/>
    <property type="match status" value="1"/>
</dbReference>
<protein>
    <submittedName>
        <fullName evidence="3">Related to O-methyltransferase</fullName>
    </submittedName>
</protein>
<evidence type="ECO:0000313" key="4">
    <source>
        <dbReference type="Proteomes" id="UP000178912"/>
    </source>
</evidence>
<evidence type="ECO:0000256" key="1">
    <source>
        <dbReference type="ARBA" id="ARBA00022679"/>
    </source>
</evidence>
<dbReference type="Gene3D" id="3.40.50.150">
    <property type="entry name" value="Vaccinia Virus protein VP39"/>
    <property type="match status" value="1"/>
</dbReference>
<dbReference type="GO" id="GO:0032259">
    <property type="term" value="P:methylation"/>
    <property type="evidence" value="ECO:0007669"/>
    <property type="project" value="UniProtKB-KW"/>
</dbReference>
<dbReference type="OrthoDB" id="540004at2759"/>
<dbReference type="Pfam" id="PF13649">
    <property type="entry name" value="Methyltransf_25"/>
    <property type="match status" value="1"/>
</dbReference>
<evidence type="ECO:0000259" key="2">
    <source>
        <dbReference type="Pfam" id="PF13649"/>
    </source>
</evidence>
<sequence length="223" mass="24414">MGIQPTSQAISSTNKLVEESYDKIASQYLDWTLSTPSPRLSYLSLFLKELPSPSSAKVLELGCGAGVPGTQFLAKSCAHVTGVDISFAQIALANQHVKSTYSNTEFIQSDMLALDMEQGSFDAVVGLYSILHLTRSDQVVAMELIRGLLKPGGVFVGNFSLEGTAKTGTWIGGEKMFWAGWEKEDWLGKLEEGGFEVLKADVVVDVEDRREVRFLWIVAKIKS</sequence>
<dbReference type="InterPro" id="IPR041698">
    <property type="entry name" value="Methyltransf_25"/>
</dbReference>
<accession>A0A1E1JZU1</accession>
<keyword evidence="3" id="KW-0489">Methyltransferase</keyword>
<proteinExistence type="predicted"/>
<dbReference type="GO" id="GO:0008168">
    <property type="term" value="F:methyltransferase activity"/>
    <property type="evidence" value="ECO:0007669"/>
    <property type="project" value="UniProtKB-KW"/>
</dbReference>
<dbReference type="EMBL" id="FJUX01000008">
    <property type="protein sequence ID" value="CZS91405.1"/>
    <property type="molecule type" value="Genomic_DNA"/>
</dbReference>
<dbReference type="AlphaFoldDB" id="A0A1E1JZU1"/>
<keyword evidence="1 3" id="KW-0808">Transferase</keyword>
<dbReference type="PANTHER" id="PTHR43861">
    <property type="entry name" value="TRANS-ACONITATE 2-METHYLTRANSFERASE-RELATED"/>
    <property type="match status" value="1"/>
</dbReference>
<name>A0A1E1JZU1_9HELO</name>
<keyword evidence="4" id="KW-1185">Reference proteome</keyword>
<evidence type="ECO:0000313" key="3">
    <source>
        <dbReference type="EMBL" id="CZS91405.1"/>
    </source>
</evidence>